<name>A0A934V816_9PSEU</name>
<dbReference type="Gene3D" id="1.10.1530.10">
    <property type="match status" value="1"/>
</dbReference>
<protein>
    <submittedName>
        <fullName evidence="4">Ldh family oxidoreductase</fullName>
    </submittedName>
</protein>
<dbReference type="EMBL" id="JAENJH010000008">
    <property type="protein sequence ID" value="MBK1787825.1"/>
    <property type="molecule type" value="Genomic_DNA"/>
</dbReference>
<dbReference type="Proteomes" id="UP000635245">
    <property type="component" value="Unassembled WGS sequence"/>
</dbReference>
<accession>A0A934V816</accession>
<organism evidence="4 5">
    <name type="scientific">Prauserella cavernicola</name>
    <dbReference type="NCBI Taxonomy" id="2800127"/>
    <lineage>
        <taxon>Bacteria</taxon>
        <taxon>Bacillati</taxon>
        <taxon>Actinomycetota</taxon>
        <taxon>Actinomycetes</taxon>
        <taxon>Pseudonocardiales</taxon>
        <taxon>Pseudonocardiaceae</taxon>
        <taxon>Prauserella</taxon>
    </lineage>
</organism>
<feature type="compositionally biased region" description="Basic and acidic residues" evidence="3">
    <location>
        <begin position="313"/>
        <end position="322"/>
    </location>
</feature>
<dbReference type="SUPFAM" id="SSF89733">
    <property type="entry name" value="L-sulfolactate dehydrogenase-like"/>
    <property type="match status" value="1"/>
</dbReference>
<dbReference type="RefSeq" id="WP_200322913.1">
    <property type="nucleotide sequence ID" value="NZ_JAENJH010000008.1"/>
</dbReference>
<comment type="similarity">
    <text evidence="1">Belongs to the LDH2/MDH2 oxidoreductase family.</text>
</comment>
<dbReference type="PANTHER" id="PTHR11091">
    <property type="entry name" value="OXIDOREDUCTASE-RELATED"/>
    <property type="match status" value="1"/>
</dbReference>
<evidence type="ECO:0000313" key="5">
    <source>
        <dbReference type="Proteomes" id="UP000635245"/>
    </source>
</evidence>
<dbReference type="InterPro" id="IPR043143">
    <property type="entry name" value="Mal/L-sulf/L-lact_DH-like_NADP"/>
</dbReference>
<dbReference type="InterPro" id="IPR043144">
    <property type="entry name" value="Mal/L-sulf/L-lact_DH-like_ah"/>
</dbReference>
<keyword evidence="2" id="KW-0560">Oxidoreductase</keyword>
<dbReference type="GO" id="GO:0016491">
    <property type="term" value="F:oxidoreductase activity"/>
    <property type="evidence" value="ECO:0007669"/>
    <property type="project" value="UniProtKB-KW"/>
</dbReference>
<dbReference type="Gene3D" id="3.30.1370.60">
    <property type="entry name" value="Hypothetical oxidoreductase yiak, domain 2"/>
    <property type="match status" value="1"/>
</dbReference>
<keyword evidence="5" id="KW-1185">Reference proteome</keyword>
<evidence type="ECO:0000313" key="4">
    <source>
        <dbReference type="EMBL" id="MBK1787825.1"/>
    </source>
</evidence>
<sequence>MPTRPVPIADVRRLSHEALAASGIPADDRDPIVDVLLLADLFGIHTHGVHRIPQYLSRIAAGGVNARPDIAVRRLAPALATVDGDNGLGPLVGTRALRCALGRGREAGVGAVFVKGSNHFGPVMPYLYQAAGEGFAAIIASNATTTIAPYGGRATMVGNNPIGIGVPCPGGDPVLTDIALSVAARAKIRAAKAAGEAIPESWATDAEGVPTTDPAAALNGFLQPIAGHKGYGLSVMIDLLAGALSGAAYLDRVSSWSENPEQPQDLGHFFIVVDTALLGSAEERAERVSDFRARLLATPAADPDRPVQLPGQRELENHRRQSAEGVDIEIADLEALRNLARASTS</sequence>
<proteinExistence type="inferred from homology"/>
<comment type="caution">
    <text evidence="4">The sequence shown here is derived from an EMBL/GenBank/DDBJ whole genome shotgun (WGS) entry which is preliminary data.</text>
</comment>
<gene>
    <name evidence="4" type="ORF">JHE00_26145</name>
</gene>
<evidence type="ECO:0000256" key="2">
    <source>
        <dbReference type="ARBA" id="ARBA00023002"/>
    </source>
</evidence>
<feature type="region of interest" description="Disordered" evidence="3">
    <location>
        <begin position="299"/>
        <end position="323"/>
    </location>
</feature>
<reference evidence="4" key="1">
    <citation type="submission" date="2020-12" db="EMBL/GenBank/DDBJ databases">
        <title>Prauserella sp. ASG 168, a novel actinomycete isolated from cave rock.</title>
        <authorList>
            <person name="Suriyachadkun C."/>
        </authorList>
    </citation>
    <scope>NUCLEOTIDE SEQUENCE</scope>
    <source>
        <strain evidence="4">ASG 168</strain>
    </source>
</reference>
<evidence type="ECO:0000256" key="1">
    <source>
        <dbReference type="ARBA" id="ARBA00006056"/>
    </source>
</evidence>
<dbReference type="PANTHER" id="PTHR11091:SF0">
    <property type="entry name" value="MALATE DEHYDROGENASE"/>
    <property type="match status" value="1"/>
</dbReference>
<dbReference type="InterPro" id="IPR003767">
    <property type="entry name" value="Malate/L-lactate_DH-like"/>
</dbReference>
<dbReference type="Pfam" id="PF02615">
    <property type="entry name" value="Ldh_2"/>
    <property type="match status" value="1"/>
</dbReference>
<dbReference type="InterPro" id="IPR036111">
    <property type="entry name" value="Mal/L-sulfo/L-lacto_DH-like_sf"/>
</dbReference>
<dbReference type="AlphaFoldDB" id="A0A934V816"/>
<evidence type="ECO:0000256" key="3">
    <source>
        <dbReference type="SAM" id="MobiDB-lite"/>
    </source>
</evidence>